<name>Q1R0D7_CHRI1</name>
<keyword evidence="3" id="KW-1185">Reference proteome</keyword>
<dbReference type="EMBL" id="CP000285">
    <property type="protein sequence ID" value="ABE57821.1"/>
    <property type="molecule type" value="Genomic_DNA"/>
</dbReference>
<proteinExistence type="predicted"/>
<dbReference type="InterPro" id="IPR021306">
    <property type="entry name" value="DUF2878"/>
</dbReference>
<dbReference type="Proteomes" id="UP000000239">
    <property type="component" value="Chromosome"/>
</dbReference>
<dbReference type="Pfam" id="PF11086">
    <property type="entry name" value="DUF2878"/>
    <property type="match status" value="1"/>
</dbReference>
<dbReference type="OrthoDB" id="21939at2"/>
<dbReference type="HOGENOM" id="CLU_110723_2_0_6"/>
<feature type="transmembrane region" description="Helical" evidence="1">
    <location>
        <begin position="130"/>
        <end position="151"/>
    </location>
</feature>
<evidence type="ECO:0000313" key="2">
    <source>
        <dbReference type="EMBL" id="ABE57821.1"/>
    </source>
</evidence>
<organism evidence="2 3">
    <name type="scientific">Chromohalobacter israelensis (strain ATCC BAA-138 / DSM 3043 / CIP 106854 / NCIMB 13768 / 1H11)</name>
    <name type="common">Chromohalobacter salexigens</name>
    <dbReference type="NCBI Taxonomy" id="290398"/>
    <lineage>
        <taxon>Bacteria</taxon>
        <taxon>Pseudomonadati</taxon>
        <taxon>Pseudomonadota</taxon>
        <taxon>Gammaproteobacteria</taxon>
        <taxon>Oceanospirillales</taxon>
        <taxon>Halomonadaceae</taxon>
        <taxon>Chromohalobacter</taxon>
    </lineage>
</organism>
<dbReference type="RefSeq" id="WP_011505767.1">
    <property type="nucleotide sequence ID" value="NC_007963.1"/>
</dbReference>
<dbReference type="AlphaFoldDB" id="Q1R0D7"/>
<dbReference type="PROSITE" id="PS51257">
    <property type="entry name" value="PROKAR_LIPOPROTEIN"/>
    <property type="match status" value="1"/>
</dbReference>
<dbReference type="eggNOG" id="ENOG5032ZK4">
    <property type="taxonomic scope" value="Bacteria"/>
</dbReference>
<feature type="transmembrane region" description="Helical" evidence="1">
    <location>
        <begin position="80"/>
        <end position="101"/>
    </location>
</feature>
<reference evidence="2 3" key="1">
    <citation type="journal article" date="2011" name="Stand. Genomic Sci.">
        <title>Complete genome sequence of the halophilic and highly halotolerant Chromohalobacter salexigens type strain (1H11(T)).</title>
        <authorList>
            <person name="Copeland A."/>
            <person name="O'Connor K."/>
            <person name="Lucas S."/>
            <person name="Lapidus A."/>
            <person name="Berry K.W."/>
            <person name="Detter J.C."/>
            <person name="Del Rio T.G."/>
            <person name="Hammon N."/>
            <person name="Dalin E."/>
            <person name="Tice H."/>
            <person name="Pitluck S."/>
            <person name="Bruce D."/>
            <person name="Goodwin L."/>
            <person name="Han C."/>
            <person name="Tapia R."/>
            <person name="Saunders E."/>
            <person name="Schmutz J."/>
            <person name="Brettin T."/>
            <person name="Larimer F."/>
            <person name="Land M."/>
            <person name="Hauser L."/>
            <person name="Vargas C."/>
            <person name="Nieto J.J."/>
            <person name="Kyrpides N.C."/>
            <person name="Ivanova N."/>
            <person name="Goker M."/>
            <person name="Klenk H.P."/>
            <person name="Csonka L.N."/>
            <person name="Woyke T."/>
        </authorList>
    </citation>
    <scope>NUCLEOTIDE SEQUENCE [LARGE SCALE GENOMIC DNA]</scope>
    <source>
        <strain evidence="3">ATCC BAA-138 / DSM 3043 / CIP 106854 / NCIMB 13768 / 1H11</strain>
    </source>
</reference>
<sequence length="160" mass="17152">MLGKVINALAFQVGWLACVLGGTSWAIPAVGVIVTLHLAWLGRPGEWRWLMGFALLGALVDGALTYAGGMRFTGSAGLPLWLWLLWPLFATTIHHSLAWLWSHPWLAVLGGVLGGPSSYLGGARLAEVTLAPWAVAVQALVWGSLCGWLAFRAATLRRRA</sequence>
<feature type="transmembrane region" description="Helical" evidence="1">
    <location>
        <begin position="50"/>
        <end position="68"/>
    </location>
</feature>
<keyword evidence="1" id="KW-1133">Transmembrane helix</keyword>
<protein>
    <submittedName>
        <fullName evidence="2">Membrane protein, putative</fullName>
    </submittedName>
</protein>
<gene>
    <name evidence="2" type="ordered locus">Csal_0459</name>
</gene>
<accession>Q1R0D7</accession>
<evidence type="ECO:0000256" key="1">
    <source>
        <dbReference type="SAM" id="Phobius"/>
    </source>
</evidence>
<dbReference type="GeneID" id="95333211"/>
<dbReference type="KEGG" id="csa:Csal_0459"/>
<evidence type="ECO:0000313" key="3">
    <source>
        <dbReference type="Proteomes" id="UP000000239"/>
    </source>
</evidence>
<keyword evidence="1" id="KW-0812">Transmembrane</keyword>
<dbReference type="STRING" id="290398.Csal_0459"/>
<keyword evidence="1" id="KW-0472">Membrane</keyword>